<dbReference type="RefSeq" id="YP_010672734.1">
    <property type="nucleotide sequence ID" value="NC_070979.1"/>
</dbReference>
<name>A0A2Z3DJH1_9CAUD</name>
<protein>
    <submittedName>
        <fullName evidence="1">Uncharacterized protein</fullName>
    </submittedName>
</protein>
<reference evidence="2" key="1">
    <citation type="submission" date="2018-01" db="EMBL/GenBank/DDBJ databases">
        <authorList>
            <person name="van Mierlo J.T."/>
            <person name="Hagens S."/>
            <person name="Witte S."/>
            <person name="Klamert S."/>
            <person name="van de Straat L."/>
        </authorList>
    </citation>
    <scope>NUCLEOTIDE SEQUENCE [LARGE SCALE GENOMIC DNA]</scope>
</reference>
<dbReference type="KEGG" id="vg:77949021"/>
<dbReference type="Proteomes" id="UP000257884">
    <property type="component" value="Segment"/>
</dbReference>
<dbReference type="EMBL" id="MG748548">
    <property type="protein sequence ID" value="AVZ45149.1"/>
    <property type="molecule type" value="Genomic_DNA"/>
</dbReference>
<sequence length="68" mass="8152">MKKMWAIRIVWRVEERVGKDTIKLFNTREEARLTKKNLKACKVISKVTMHRWHEDPNTGSFISKAVFY</sequence>
<accession>A0A2Z3DJH1</accession>
<keyword evidence="2" id="KW-1185">Reference proteome</keyword>
<evidence type="ECO:0000313" key="2">
    <source>
        <dbReference type="Proteomes" id="UP000257884"/>
    </source>
</evidence>
<organism evidence="1 2">
    <name type="scientific">Escherichia phage EP335</name>
    <dbReference type="NCBI Taxonomy" id="2070199"/>
    <lineage>
        <taxon>Viruses</taxon>
        <taxon>Duplodnaviria</taxon>
        <taxon>Heunggongvirae</taxon>
        <taxon>Uroviricota</taxon>
        <taxon>Caudoviricetes</taxon>
        <taxon>Mktvariviridae</taxon>
        <taxon>Gordonclarkvirinae</taxon>
        <taxon>Nieuwekanaalvirus</taxon>
        <taxon>Nieuwekanaalvirus EP335</taxon>
    </lineage>
</organism>
<dbReference type="GeneID" id="77949021"/>
<evidence type="ECO:0000313" key="1">
    <source>
        <dbReference type="EMBL" id="AVZ45149.1"/>
    </source>
</evidence>
<proteinExistence type="predicted"/>